<name>A0A4Q2IVJ3_9SPHN</name>
<proteinExistence type="predicted"/>
<keyword evidence="2" id="KW-1185">Reference proteome</keyword>
<organism evidence="1 2">
    <name type="scientific">Sphingomonas desiccabilis</name>
    <dbReference type="NCBI Taxonomy" id="429134"/>
    <lineage>
        <taxon>Bacteria</taxon>
        <taxon>Pseudomonadati</taxon>
        <taxon>Pseudomonadota</taxon>
        <taxon>Alphaproteobacteria</taxon>
        <taxon>Sphingomonadales</taxon>
        <taxon>Sphingomonadaceae</taxon>
        <taxon>Sphingomonas</taxon>
    </lineage>
</organism>
<accession>A0A4Q2IVJ3</accession>
<protein>
    <submittedName>
        <fullName evidence="1">Uncharacterized protein</fullName>
    </submittedName>
</protein>
<dbReference type="Pfam" id="PF20561">
    <property type="entry name" value="DUF6771"/>
    <property type="match status" value="1"/>
</dbReference>
<gene>
    <name evidence="1" type="ORF">EO081_01775</name>
</gene>
<dbReference type="InterPro" id="IPR046662">
    <property type="entry name" value="DUF6771"/>
</dbReference>
<dbReference type="AlphaFoldDB" id="A0A4Q2IVJ3"/>
<reference evidence="1 2" key="1">
    <citation type="submission" date="2019-01" db="EMBL/GenBank/DDBJ databases">
        <title>Sphingomonas mucosissima sp. nov. and Sphingomonas desiccabilis sp. nov., from biological soil crusts in the Colorado Plateau, USA.</title>
        <authorList>
            <person name="Zhu D."/>
        </authorList>
    </citation>
    <scope>NUCLEOTIDE SEQUENCE [LARGE SCALE GENOMIC DNA]</scope>
    <source>
        <strain evidence="1 2">CP1D</strain>
    </source>
</reference>
<evidence type="ECO:0000313" key="1">
    <source>
        <dbReference type="EMBL" id="RXZ34446.1"/>
    </source>
</evidence>
<dbReference type="Proteomes" id="UP000292347">
    <property type="component" value="Unassembled WGS sequence"/>
</dbReference>
<dbReference type="EMBL" id="SDPT01000001">
    <property type="protein sequence ID" value="RXZ34446.1"/>
    <property type="molecule type" value="Genomic_DNA"/>
</dbReference>
<comment type="caution">
    <text evidence="1">The sequence shown here is derived from an EMBL/GenBank/DDBJ whole genome shotgun (WGS) entry which is preliminary data.</text>
</comment>
<sequence length="62" mass="6413">MERVDPAAIAAAILDAPGWCRVGITAPGEHLRKQAAKELALSIASSLAAQGAPDRDQLPLPL</sequence>
<evidence type="ECO:0000313" key="2">
    <source>
        <dbReference type="Proteomes" id="UP000292347"/>
    </source>
</evidence>